<dbReference type="Gene3D" id="1.20.1560.10">
    <property type="entry name" value="ABC transporter type 1, transmembrane domain"/>
    <property type="match status" value="2"/>
</dbReference>
<dbReference type="AlphaFoldDB" id="A0A5S6R647"/>
<feature type="transmembrane region" description="Helical" evidence="14">
    <location>
        <begin position="221"/>
        <end position="240"/>
    </location>
</feature>
<dbReference type="CDD" id="cd03250">
    <property type="entry name" value="ABCC_MRP_domain1"/>
    <property type="match status" value="1"/>
</dbReference>
<name>A0A5S6R647_TRIMR</name>
<evidence type="ECO:0000256" key="10">
    <source>
        <dbReference type="ARBA" id="ARBA00022989"/>
    </source>
</evidence>
<evidence type="ECO:0000256" key="11">
    <source>
        <dbReference type="ARBA" id="ARBA00023136"/>
    </source>
</evidence>
<feature type="domain" description="ABC transmembrane type-1" evidence="16">
    <location>
        <begin position="114"/>
        <end position="387"/>
    </location>
</feature>
<evidence type="ECO:0000256" key="2">
    <source>
        <dbReference type="ARBA" id="ARBA00009726"/>
    </source>
</evidence>
<keyword evidence="8" id="KW-0067">ATP-binding</keyword>
<feature type="compositionally biased region" description="Polar residues" evidence="13">
    <location>
        <begin position="10"/>
        <end position="20"/>
    </location>
</feature>
<dbReference type="SUPFAM" id="SSF52540">
    <property type="entry name" value="P-loop containing nucleoside triphosphate hydrolases"/>
    <property type="match status" value="2"/>
</dbReference>
<feature type="transmembrane region" description="Helical" evidence="14">
    <location>
        <begin position="694"/>
        <end position="713"/>
    </location>
</feature>
<dbReference type="SUPFAM" id="SSF90123">
    <property type="entry name" value="ABC transporter transmembrane region"/>
    <property type="match status" value="2"/>
</dbReference>
<evidence type="ECO:0000256" key="12">
    <source>
        <dbReference type="ARBA" id="ARBA00034018"/>
    </source>
</evidence>
<evidence type="ECO:0000256" key="8">
    <source>
        <dbReference type="ARBA" id="ARBA00022840"/>
    </source>
</evidence>
<reference evidence="18" key="1">
    <citation type="submission" date="2019-12" db="UniProtKB">
        <authorList>
            <consortium name="WormBaseParasite"/>
        </authorList>
    </citation>
    <scope>IDENTIFICATION</scope>
</reference>
<protein>
    <recommendedName>
        <fullName evidence="3">ABC-type xenobiotic transporter</fullName>
        <ecNumber evidence="3">7.6.2.2</ecNumber>
    </recommendedName>
</protein>
<evidence type="ECO:0000313" key="17">
    <source>
        <dbReference type="Proteomes" id="UP000046395"/>
    </source>
</evidence>
<dbReference type="FunFam" id="1.20.1560.10:FF:000037">
    <property type="entry name" value="ATP-binding cassette subfamily C member 10"/>
    <property type="match status" value="1"/>
</dbReference>
<dbReference type="EC" id="7.6.2.2" evidence="3"/>
<dbReference type="InterPro" id="IPR011527">
    <property type="entry name" value="ABC1_TM_dom"/>
</dbReference>
<keyword evidence="7" id="KW-0547">Nucleotide-binding</keyword>
<dbReference type="Pfam" id="PF00005">
    <property type="entry name" value="ABC_tran"/>
    <property type="match status" value="2"/>
</dbReference>
<feature type="domain" description="ABC transporter" evidence="15">
    <location>
        <begin position="1038"/>
        <end position="1270"/>
    </location>
</feature>
<comment type="subcellular location">
    <subcellularLocation>
        <location evidence="1">Membrane</location>
        <topology evidence="1">Multi-pass membrane protein</topology>
    </subcellularLocation>
</comment>
<dbReference type="InterPro" id="IPR017871">
    <property type="entry name" value="ABC_transporter-like_CS"/>
</dbReference>
<feature type="transmembrane region" description="Helical" evidence="14">
    <location>
        <begin position="331"/>
        <end position="352"/>
    </location>
</feature>
<dbReference type="InterPro" id="IPR027417">
    <property type="entry name" value="P-loop_NTPase"/>
</dbReference>
<evidence type="ECO:0000256" key="6">
    <source>
        <dbReference type="ARBA" id="ARBA00022737"/>
    </source>
</evidence>
<feature type="transmembrane region" description="Helical" evidence="14">
    <location>
        <begin position="939"/>
        <end position="962"/>
    </location>
</feature>
<evidence type="ECO:0000256" key="7">
    <source>
        <dbReference type="ARBA" id="ARBA00022741"/>
    </source>
</evidence>
<dbReference type="FunFam" id="3.40.50.300:FF:000973">
    <property type="entry name" value="Multidrug resistance-associated protein 4"/>
    <property type="match status" value="1"/>
</dbReference>
<feature type="transmembrane region" description="Helical" evidence="14">
    <location>
        <begin position="364"/>
        <end position="386"/>
    </location>
</feature>
<dbReference type="InterPro" id="IPR003593">
    <property type="entry name" value="AAA+_ATPase"/>
</dbReference>
<dbReference type="PANTHER" id="PTHR24223:SF330">
    <property type="entry name" value="ATP-BINDING CASSETTE SUB-FAMILY C MEMBER 10"/>
    <property type="match status" value="1"/>
</dbReference>
<feature type="domain" description="ABC transmembrane type-1" evidence="16">
    <location>
        <begin position="707"/>
        <end position="1001"/>
    </location>
</feature>
<keyword evidence="4" id="KW-0813">Transport</keyword>
<keyword evidence="9" id="KW-1278">Translocase</keyword>
<dbReference type="InterPro" id="IPR003439">
    <property type="entry name" value="ABC_transporter-like_ATP-bd"/>
</dbReference>
<dbReference type="GO" id="GO:0016887">
    <property type="term" value="F:ATP hydrolysis activity"/>
    <property type="evidence" value="ECO:0007669"/>
    <property type="project" value="InterPro"/>
</dbReference>
<dbReference type="PROSITE" id="PS50893">
    <property type="entry name" value="ABC_TRANSPORTER_2"/>
    <property type="match status" value="2"/>
</dbReference>
<dbReference type="GO" id="GO:0008559">
    <property type="term" value="F:ABC-type xenobiotic transporter activity"/>
    <property type="evidence" value="ECO:0007669"/>
    <property type="project" value="UniProtKB-EC"/>
</dbReference>
<evidence type="ECO:0000259" key="15">
    <source>
        <dbReference type="PROSITE" id="PS50893"/>
    </source>
</evidence>
<feature type="transmembrane region" description="Helical" evidence="14">
    <location>
        <begin position="759"/>
        <end position="779"/>
    </location>
</feature>
<dbReference type="Gene3D" id="3.40.50.300">
    <property type="entry name" value="P-loop containing nucleotide triphosphate hydrolases"/>
    <property type="match status" value="2"/>
</dbReference>
<feature type="domain" description="ABC transporter" evidence="15">
    <location>
        <begin position="422"/>
        <end position="645"/>
    </location>
</feature>
<dbReference type="PROSITE" id="PS50929">
    <property type="entry name" value="ABC_TM1F"/>
    <property type="match status" value="2"/>
</dbReference>
<feature type="transmembrane region" description="Helical" evidence="14">
    <location>
        <begin position="844"/>
        <end position="869"/>
    </location>
</feature>
<evidence type="ECO:0000256" key="5">
    <source>
        <dbReference type="ARBA" id="ARBA00022692"/>
    </source>
</evidence>
<proteinExistence type="inferred from homology"/>
<dbReference type="GO" id="GO:0005524">
    <property type="term" value="F:ATP binding"/>
    <property type="evidence" value="ECO:0007669"/>
    <property type="project" value="UniProtKB-KW"/>
</dbReference>
<dbReference type="FunFam" id="3.40.50.300:FF:000163">
    <property type="entry name" value="Multidrug resistance-associated protein member 4"/>
    <property type="match status" value="1"/>
</dbReference>
<dbReference type="CDD" id="cd18605">
    <property type="entry name" value="ABC_6TM_MRP7_D2_like"/>
    <property type="match status" value="1"/>
</dbReference>
<evidence type="ECO:0000313" key="18">
    <source>
        <dbReference type="WBParaSite" id="TMUE_3000014712.1"/>
    </source>
</evidence>
<keyword evidence="10 14" id="KW-1133">Transmembrane helix</keyword>
<feature type="transmembrane region" description="Helical" evidence="14">
    <location>
        <begin position="146"/>
        <end position="166"/>
    </location>
</feature>
<dbReference type="WBParaSite" id="TMUE_3000014712.1">
    <property type="protein sequence ID" value="TMUE_3000014712.1"/>
    <property type="gene ID" value="WBGene00293202"/>
</dbReference>
<dbReference type="InterPro" id="IPR050173">
    <property type="entry name" value="ABC_transporter_C-like"/>
</dbReference>
<feature type="transmembrane region" description="Helical" evidence="14">
    <location>
        <begin position="114"/>
        <end position="134"/>
    </location>
</feature>
<dbReference type="PANTHER" id="PTHR24223">
    <property type="entry name" value="ATP-BINDING CASSETTE SUB-FAMILY C"/>
    <property type="match status" value="1"/>
</dbReference>
<evidence type="ECO:0000256" key="4">
    <source>
        <dbReference type="ARBA" id="ARBA00022448"/>
    </source>
</evidence>
<keyword evidence="6" id="KW-0677">Repeat</keyword>
<keyword evidence="17" id="KW-1185">Reference proteome</keyword>
<organism evidence="17 18">
    <name type="scientific">Trichuris muris</name>
    <name type="common">Mouse whipworm</name>
    <dbReference type="NCBI Taxonomy" id="70415"/>
    <lineage>
        <taxon>Eukaryota</taxon>
        <taxon>Metazoa</taxon>
        <taxon>Ecdysozoa</taxon>
        <taxon>Nematoda</taxon>
        <taxon>Enoplea</taxon>
        <taxon>Dorylaimia</taxon>
        <taxon>Trichinellida</taxon>
        <taxon>Trichuridae</taxon>
        <taxon>Trichuris</taxon>
    </lineage>
</organism>
<evidence type="ECO:0000256" key="1">
    <source>
        <dbReference type="ARBA" id="ARBA00004141"/>
    </source>
</evidence>
<comment type="similarity">
    <text evidence="2">Belongs to the ABC transporter superfamily. ABCC family. Conjugate transporter (TC 3.A.1.208) subfamily.</text>
</comment>
<dbReference type="CDD" id="cd03244">
    <property type="entry name" value="ABCC_MRP_domain2"/>
    <property type="match status" value="1"/>
</dbReference>
<feature type="region of interest" description="Disordered" evidence="13">
    <location>
        <begin position="1"/>
        <end position="31"/>
    </location>
</feature>
<dbReference type="Proteomes" id="UP000046395">
    <property type="component" value="Unassembled WGS sequence"/>
</dbReference>
<feature type="transmembrane region" description="Helical" evidence="14">
    <location>
        <begin position="246"/>
        <end position="265"/>
    </location>
</feature>
<feature type="transmembrane region" description="Helical" evidence="14">
    <location>
        <begin position="974"/>
        <end position="993"/>
    </location>
</feature>
<dbReference type="SMART" id="SM00382">
    <property type="entry name" value="AAA"/>
    <property type="match status" value="2"/>
</dbReference>
<keyword evidence="11 14" id="KW-0472">Membrane</keyword>
<dbReference type="FunFam" id="1.20.1560.10:FF:000013">
    <property type="entry name" value="ABC transporter C family member 2"/>
    <property type="match status" value="1"/>
</dbReference>
<dbReference type="STRING" id="70415.A0A5S6R647"/>
<evidence type="ECO:0000259" key="16">
    <source>
        <dbReference type="PROSITE" id="PS50929"/>
    </source>
</evidence>
<dbReference type="GO" id="GO:0016020">
    <property type="term" value="C:membrane"/>
    <property type="evidence" value="ECO:0007669"/>
    <property type="project" value="UniProtKB-SubCell"/>
</dbReference>
<sequence length="1276" mass="142646">MPMVVPNNGDLVNSSRNGQCPTKRDRKPKNEDSANWFSKFTFFWINNLINAAARQQLNEMNDLPKLAKDVEVIKVNNEFIRIISRYSASSRLSLLLALHHYLKQQFYPLCIPKILYDCLAFVNPLLLGSLVDFISDAEATIVDGVYISVGIFVTNVVMAVVGVHYAHLLNRVSMKVDTAINGIVYRHCLSLASHPKSTCSVGQLVNLISVDVRKIVIFCRCFHDLWSVPFQILAALFLLYKQVELASTVSLGISLSILVPVYLIAKKLASLYAQLVGAKDRRVMSVNEAIHGMRTLKLNVLEDIYEERILNLRREEFKYLKRRKYIDAISVYIWAVASLFMATLTFITFVLLGNELTASKVFTTLSLCNLLIGPVINLPWFINTGYEAWVSTRRIVRFLATEPLALDLYYETPEAHGPDVALALNHVGARLEGAASINDITFTVKQGELIGIYGPVGSGKSSLLHVILGEISKCSGSVYVKDWKDGVAFVSQDPWLSNSSIRDNITFGKEFDKHFYSTVVDACALRPDFARFPQGDQTLAGERGRALSGGQRARVAMARAVYQDKSIYLVDDLFASVDDNVAHILFDDCILGCLRSKTVLLVTQKLAFLERVDRIVYMKQDGTAVIGSPEELLSLIYAEISTVPGAPGRSDVAAERQGSVEHVDHPYENSVEKKEEEEEDREIGFVKFSVYRNYVRCMGCGTFLSTLLAFVLMQSSRNVSDWYLSYWVQSYGRNGNGENLTGGIHVSSGHIQNDIPTELIVYACLAVANSIFVLFRAFLYAYGCLRVARVLHDKLLHKIFQAPLHFFSETAPGRLINRISSDIFTIDDWLPSQANRVAKFAFEILGAVAMISYSMPWCLISLVPLFLFYLHIHKAYRLACCSIKRLNSVSLSPIYSHCVDSICGAVTIRALRDCNRFIDEFLKRFSVNMQCQYSEYASLVWLSIRIHMISIITMGTVCITALLQRVFGEAKPELVGLALTYVLLLKGLLAEFMSSFTESEKAFISVERVFSYLNNLESENLDQLAQIPERWPEHGHIVFESAVVRYSADALPALDKVSFEIRPGEHIGIVGRTGAGKTTLISTLFRAYQLESGRILIDGVDIAAVGLRQLRSKLGIISQDPFLFSGTIRENLDMKGEYTTDHLLKTIESCGLGDLVEQLGGLDYHVEEGGANLSVGQRQLICLARAFVMKKKIVCIDEATSYVDLDTDARMQRLLRSTFANATVLAIAHRVRTVLSCDRVFVMEDGCIVEFGVPADLVRNPASKFRSLIRDTSLLN</sequence>
<dbReference type="InterPro" id="IPR036640">
    <property type="entry name" value="ABC1_TM_sf"/>
</dbReference>
<comment type="catalytic activity">
    <reaction evidence="12">
        <text>ATP + H2O + xenobioticSide 1 = ADP + phosphate + xenobioticSide 2.</text>
        <dbReference type="EC" id="7.6.2.2"/>
    </reaction>
</comment>
<evidence type="ECO:0000256" key="9">
    <source>
        <dbReference type="ARBA" id="ARBA00022967"/>
    </source>
</evidence>
<evidence type="ECO:0000256" key="14">
    <source>
        <dbReference type="SAM" id="Phobius"/>
    </source>
</evidence>
<dbReference type="CDD" id="cd18598">
    <property type="entry name" value="ABC_6TM_MRP7_D1_like"/>
    <property type="match status" value="1"/>
</dbReference>
<evidence type="ECO:0000256" key="3">
    <source>
        <dbReference type="ARBA" id="ARBA00012191"/>
    </source>
</evidence>
<keyword evidence="5 14" id="KW-0812">Transmembrane</keyword>
<dbReference type="PROSITE" id="PS00211">
    <property type="entry name" value="ABC_TRANSPORTER_1"/>
    <property type="match status" value="2"/>
</dbReference>
<accession>A0A5S6R647</accession>
<evidence type="ECO:0000256" key="13">
    <source>
        <dbReference type="SAM" id="MobiDB-lite"/>
    </source>
</evidence>
<dbReference type="Pfam" id="PF00664">
    <property type="entry name" value="ABC_membrane"/>
    <property type="match status" value="2"/>
</dbReference>